<name>A0A374NSL2_9FIRM</name>
<proteinExistence type="predicted"/>
<dbReference type="EMBL" id="QSOE01000024">
    <property type="protein sequence ID" value="RGI89746.1"/>
    <property type="molecule type" value="Genomic_DNA"/>
</dbReference>
<accession>A0A374NSL2</accession>
<sequence>MGTKGGSKKDLSDIIIRHECILKRWYREISYEIESLMKKDEKIRRVWLCYQLISEDCYGVVTKIYVEHHSSKEVMTDYIARTGETSRTFFRLVNKSLNNIKVMYESRYSNDNLLKMSLSQKKVRKNKAVTPDSSPYKQLSFGLENENQ</sequence>
<evidence type="ECO:0000313" key="2">
    <source>
        <dbReference type="EMBL" id="RGI89746.1"/>
    </source>
</evidence>
<protein>
    <submittedName>
        <fullName evidence="2">Uncharacterized protein</fullName>
    </submittedName>
</protein>
<gene>
    <name evidence="2" type="ORF">DXD91_05405</name>
</gene>
<dbReference type="Proteomes" id="UP000262524">
    <property type="component" value="Unassembled WGS sequence"/>
</dbReference>
<organism evidence="2 3">
    <name type="scientific">Anaerobutyricum hallii</name>
    <dbReference type="NCBI Taxonomy" id="39488"/>
    <lineage>
        <taxon>Bacteria</taxon>
        <taxon>Bacillati</taxon>
        <taxon>Bacillota</taxon>
        <taxon>Clostridia</taxon>
        <taxon>Lachnospirales</taxon>
        <taxon>Lachnospiraceae</taxon>
        <taxon>Anaerobutyricum</taxon>
    </lineage>
</organism>
<comment type="caution">
    <text evidence="2">The sequence shown here is derived from an EMBL/GenBank/DDBJ whole genome shotgun (WGS) entry which is preliminary data.</text>
</comment>
<reference evidence="2 3" key="1">
    <citation type="submission" date="2018-08" db="EMBL/GenBank/DDBJ databases">
        <title>A genome reference for cultivated species of the human gut microbiota.</title>
        <authorList>
            <person name="Zou Y."/>
            <person name="Xue W."/>
            <person name="Luo G."/>
        </authorList>
    </citation>
    <scope>NUCLEOTIDE SEQUENCE [LARGE SCALE GENOMIC DNA]</scope>
    <source>
        <strain evidence="2 3">TM10-1AC</strain>
    </source>
</reference>
<evidence type="ECO:0000313" key="3">
    <source>
        <dbReference type="Proteomes" id="UP000262524"/>
    </source>
</evidence>
<dbReference type="RefSeq" id="WP_117982297.1">
    <property type="nucleotide sequence ID" value="NZ_QSEP01000004.1"/>
</dbReference>
<feature type="region of interest" description="Disordered" evidence="1">
    <location>
        <begin position="127"/>
        <end position="148"/>
    </location>
</feature>
<evidence type="ECO:0000256" key="1">
    <source>
        <dbReference type="SAM" id="MobiDB-lite"/>
    </source>
</evidence>
<dbReference type="AlphaFoldDB" id="A0A374NSL2"/>